<dbReference type="PANTHER" id="PTHR10543">
    <property type="entry name" value="BETA-CAROTENE DIOXYGENASE"/>
    <property type="match status" value="1"/>
</dbReference>
<keyword evidence="7" id="KW-1185">Reference proteome</keyword>
<evidence type="ECO:0000256" key="4">
    <source>
        <dbReference type="ARBA" id="ARBA00023004"/>
    </source>
</evidence>
<proteinExistence type="inferred from homology"/>
<dbReference type="GO" id="GO:0016121">
    <property type="term" value="P:carotene catabolic process"/>
    <property type="evidence" value="ECO:0007669"/>
    <property type="project" value="TreeGrafter"/>
</dbReference>
<dbReference type="AlphaFoldDB" id="A0AAJ0XG08"/>
<reference evidence="6" key="1">
    <citation type="submission" date="2017-05" db="EMBL/GenBank/DDBJ databases">
        <authorList>
            <person name="Imhoff J.F."/>
            <person name="Rahn T."/>
            <person name="Kuenzel S."/>
            <person name="Neulinger S.C."/>
        </authorList>
    </citation>
    <scope>NUCLEOTIDE SEQUENCE</scope>
    <source>
        <strain evidence="6">DSM 4395</strain>
    </source>
</reference>
<dbReference type="RefSeq" id="WP_201244675.1">
    <property type="nucleotide sequence ID" value="NZ_NHSF01000046.1"/>
</dbReference>
<feature type="binding site" evidence="5">
    <location>
        <position position="299"/>
    </location>
    <ligand>
        <name>Fe cation</name>
        <dbReference type="ChEBI" id="CHEBI:24875"/>
        <note>catalytic</note>
    </ligand>
</feature>
<protein>
    <recommendedName>
        <fullName evidence="8">Dioxygenase</fullName>
    </recommendedName>
</protein>
<keyword evidence="2 5" id="KW-0479">Metal-binding</keyword>
<dbReference type="InterPro" id="IPR004294">
    <property type="entry name" value="Carotenoid_Oase"/>
</dbReference>
<feature type="binding site" evidence="5">
    <location>
        <position position="233"/>
    </location>
    <ligand>
        <name>Fe cation</name>
        <dbReference type="ChEBI" id="CHEBI:24875"/>
        <note>catalytic</note>
    </ligand>
</feature>
<keyword evidence="4 5" id="KW-0408">Iron</keyword>
<evidence type="ECO:0000256" key="2">
    <source>
        <dbReference type="ARBA" id="ARBA00022723"/>
    </source>
</evidence>
<accession>A0AAJ0XG08</accession>
<dbReference type="GO" id="GO:0010436">
    <property type="term" value="F:carotenoid dioxygenase activity"/>
    <property type="evidence" value="ECO:0007669"/>
    <property type="project" value="TreeGrafter"/>
</dbReference>
<gene>
    <name evidence="6" type="ORF">CCR82_06885</name>
</gene>
<keyword evidence="3" id="KW-0560">Oxidoreductase</keyword>
<reference evidence="6" key="2">
    <citation type="journal article" date="2020" name="Microorganisms">
        <title>Osmotic Adaptation and Compatible Solute Biosynthesis of Phototrophic Bacteria as Revealed from Genome Analyses.</title>
        <authorList>
            <person name="Imhoff J.F."/>
            <person name="Rahn T."/>
            <person name="Kunzel S."/>
            <person name="Keller A."/>
            <person name="Neulinger S.C."/>
        </authorList>
    </citation>
    <scope>NUCLEOTIDE SEQUENCE</scope>
    <source>
        <strain evidence="6">DSM 4395</strain>
    </source>
</reference>
<organism evidence="6 7">
    <name type="scientific">Halochromatium salexigens</name>
    <name type="common">Chromatium salexigens</name>
    <dbReference type="NCBI Taxonomy" id="49447"/>
    <lineage>
        <taxon>Bacteria</taxon>
        <taxon>Pseudomonadati</taxon>
        <taxon>Pseudomonadota</taxon>
        <taxon>Gammaproteobacteria</taxon>
        <taxon>Chromatiales</taxon>
        <taxon>Chromatiaceae</taxon>
        <taxon>Halochromatium</taxon>
    </lineage>
</organism>
<dbReference type="PANTHER" id="PTHR10543:SF89">
    <property type="entry name" value="CAROTENOID 9,10(9',10')-CLEAVAGE DIOXYGENASE 1"/>
    <property type="match status" value="1"/>
</dbReference>
<evidence type="ECO:0000256" key="3">
    <source>
        <dbReference type="ARBA" id="ARBA00023002"/>
    </source>
</evidence>
<evidence type="ECO:0000313" key="7">
    <source>
        <dbReference type="Proteomes" id="UP001296967"/>
    </source>
</evidence>
<sequence length="488" mass="53909">MTIHRAEMLKILAEAMTPVEREYTDIELSVSGTLPPALNGVLYRNGPGHFERGGVPYGHAFDGDGHVCRFEFVHGRVRYTNRFVRTQAFCAEEGAGRMLWRGFGTQKPGGLLANGLRLRFKNAANTNVIWQGRRLLALWEGGAPHRLDPVTLATLGEEDFAGLLRNRFDPLSRWSTPLLPFSAHPQLDAESGELINFGLVLGHPSRLLLYRVDARGMMATPEVHQLDRFSFVHDIAVTARWICVLLPFADFDIPRALLGLKSPAASLKLNTERPMQALLIPRAGGPTQLIDGVPGFVFHIAAASDRDDGGLDLHVIRYPSFPALGDVDGFFREVEQTGGLPRLERLQIDPAANRCSLSPCSEEVGFELPTVNPGRLGAERRQIYGIGTPVGRRLPFFSAVQRFDMQTGELIQQDLGADLPGEPIPTATRPDQEDWLLSLVYRGAERRSDLLVLRAEDLAIQATIELPNAVPPGFHGCWVPADPSEKMR</sequence>
<comment type="similarity">
    <text evidence="1">Belongs to the carotenoid oxygenase family.</text>
</comment>
<dbReference type="Pfam" id="PF03055">
    <property type="entry name" value="RPE65"/>
    <property type="match status" value="1"/>
</dbReference>
<dbReference type="EMBL" id="NHSF01000046">
    <property type="protein sequence ID" value="MBK5930255.1"/>
    <property type="molecule type" value="Genomic_DNA"/>
</dbReference>
<dbReference type="Proteomes" id="UP001296967">
    <property type="component" value="Unassembled WGS sequence"/>
</dbReference>
<dbReference type="GO" id="GO:0046872">
    <property type="term" value="F:metal ion binding"/>
    <property type="evidence" value="ECO:0007669"/>
    <property type="project" value="UniProtKB-KW"/>
</dbReference>
<feature type="binding site" evidence="5">
    <location>
        <position position="475"/>
    </location>
    <ligand>
        <name>Fe cation</name>
        <dbReference type="ChEBI" id="CHEBI:24875"/>
        <note>catalytic</note>
    </ligand>
</feature>
<evidence type="ECO:0008006" key="8">
    <source>
        <dbReference type="Google" id="ProtNLM"/>
    </source>
</evidence>
<feature type="binding site" evidence="5">
    <location>
        <position position="184"/>
    </location>
    <ligand>
        <name>Fe cation</name>
        <dbReference type="ChEBI" id="CHEBI:24875"/>
        <note>catalytic</note>
    </ligand>
</feature>
<comment type="cofactor">
    <cofactor evidence="5">
        <name>Fe(2+)</name>
        <dbReference type="ChEBI" id="CHEBI:29033"/>
    </cofactor>
    <text evidence="5">Binds 1 Fe(2+) ion per subunit.</text>
</comment>
<evidence type="ECO:0000256" key="1">
    <source>
        <dbReference type="ARBA" id="ARBA00006787"/>
    </source>
</evidence>
<evidence type="ECO:0000313" key="6">
    <source>
        <dbReference type="EMBL" id="MBK5930255.1"/>
    </source>
</evidence>
<comment type="caution">
    <text evidence="6">The sequence shown here is derived from an EMBL/GenBank/DDBJ whole genome shotgun (WGS) entry which is preliminary data.</text>
</comment>
<evidence type="ECO:0000256" key="5">
    <source>
        <dbReference type="PIRSR" id="PIRSR604294-1"/>
    </source>
</evidence>
<name>A0AAJ0XG08_HALSE</name>